<comment type="caution">
    <text evidence="2">The sequence shown here is derived from an EMBL/GenBank/DDBJ whole genome shotgun (WGS) entry which is preliminary data.</text>
</comment>
<protein>
    <recommendedName>
        <fullName evidence="4">Transmembrane protein</fullName>
    </recommendedName>
</protein>
<evidence type="ECO:0000256" key="1">
    <source>
        <dbReference type="SAM" id="Phobius"/>
    </source>
</evidence>
<dbReference type="Proteomes" id="UP000019149">
    <property type="component" value="Unassembled WGS sequence"/>
</dbReference>
<keyword evidence="1" id="KW-1133">Transmembrane helix</keyword>
<dbReference type="GeneID" id="36346654"/>
<dbReference type="EMBL" id="APAU02000307">
    <property type="protein sequence ID" value="EUB54203.1"/>
    <property type="molecule type" value="Genomic_DNA"/>
</dbReference>
<dbReference type="AlphaFoldDB" id="W6TZN1"/>
<reference evidence="2 3" key="1">
    <citation type="journal article" date="2013" name="Nat. Genet.">
        <title>The genome of the hydatid tapeworm Echinococcus granulosus.</title>
        <authorList>
            <person name="Zheng H."/>
            <person name="Zhang W."/>
            <person name="Zhang L."/>
            <person name="Zhang Z."/>
            <person name="Li J."/>
            <person name="Lu G."/>
            <person name="Zhu Y."/>
            <person name="Wang Y."/>
            <person name="Huang Y."/>
            <person name="Liu J."/>
            <person name="Kang H."/>
            <person name="Chen J."/>
            <person name="Wang L."/>
            <person name="Chen A."/>
            <person name="Yu S."/>
            <person name="Gao Z."/>
            <person name="Jin L."/>
            <person name="Gu W."/>
            <person name="Wang Z."/>
            <person name="Zhao L."/>
            <person name="Shi B."/>
            <person name="Wen H."/>
            <person name="Lin R."/>
            <person name="Jones M.K."/>
            <person name="Brejova B."/>
            <person name="Vinar T."/>
            <person name="Zhao G."/>
            <person name="McManus D.P."/>
            <person name="Chen Z."/>
            <person name="Zhou Y."/>
            <person name="Wang S."/>
        </authorList>
    </citation>
    <scope>NUCLEOTIDE SEQUENCE [LARGE SCALE GENOMIC DNA]</scope>
</reference>
<evidence type="ECO:0000313" key="2">
    <source>
        <dbReference type="EMBL" id="EUB54203.1"/>
    </source>
</evidence>
<feature type="transmembrane region" description="Helical" evidence="1">
    <location>
        <begin position="21"/>
        <end position="38"/>
    </location>
</feature>
<dbReference type="KEGG" id="egl:EGR_10939"/>
<proteinExistence type="predicted"/>
<sequence>MHTKSRFGHKVVLTFEMLKDVVCYPALFLLVYAVLILFNQLREFDLRVCCVIWTVTDIAFVLMKNCQNRGCHKAVQTDDYVEEEEEDSAETSDAEFIRLQRILNFFAHRSRSMWTLRLQTLVGEETGGAAADTSYGIEEIPDGCGWEGGGVNKARKSEADKRKRGSKAKCCLMKEENGRMEKEVKEEEVYEENWEDGNVTESRGRSRRCVKRIELRRWVKSGQDMHGLRKTTTFAAFVHDERFTGHLVECEAGIALTDCKRTTRHARNVRLPPSHRKESSWNEWRSRFSCI</sequence>
<dbReference type="RefSeq" id="XP_024345399.1">
    <property type="nucleotide sequence ID" value="XM_024500188.1"/>
</dbReference>
<gene>
    <name evidence="2" type="ORF">EGR_10939</name>
</gene>
<organism evidence="2 3">
    <name type="scientific">Echinococcus granulosus</name>
    <name type="common">Hydatid tapeworm</name>
    <dbReference type="NCBI Taxonomy" id="6210"/>
    <lineage>
        <taxon>Eukaryota</taxon>
        <taxon>Metazoa</taxon>
        <taxon>Spiralia</taxon>
        <taxon>Lophotrochozoa</taxon>
        <taxon>Platyhelminthes</taxon>
        <taxon>Cestoda</taxon>
        <taxon>Eucestoda</taxon>
        <taxon>Cyclophyllidea</taxon>
        <taxon>Taeniidae</taxon>
        <taxon>Echinococcus</taxon>
        <taxon>Echinococcus granulosus group</taxon>
    </lineage>
</organism>
<name>W6TZN1_ECHGR</name>
<evidence type="ECO:0000313" key="3">
    <source>
        <dbReference type="Proteomes" id="UP000019149"/>
    </source>
</evidence>
<dbReference type="OMA" id="YEENWED"/>
<accession>W6TZN1</accession>
<keyword evidence="3" id="KW-1185">Reference proteome</keyword>
<evidence type="ECO:0008006" key="4">
    <source>
        <dbReference type="Google" id="ProtNLM"/>
    </source>
</evidence>
<keyword evidence="1" id="KW-0812">Transmembrane</keyword>
<dbReference type="CTD" id="36346654"/>
<keyword evidence="1" id="KW-0472">Membrane</keyword>